<dbReference type="GO" id="GO:0005783">
    <property type="term" value="C:endoplasmic reticulum"/>
    <property type="evidence" value="ECO:0007669"/>
    <property type="project" value="UniProtKB-SubCell"/>
</dbReference>
<dbReference type="InterPro" id="IPR000073">
    <property type="entry name" value="AB_hydrolase_1"/>
</dbReference>
<dbReference type="GO" id="GO:0016020">
    <property type="term" value="C:membrane"/>
    <property type="evidence" value="ECO:0007669"/>
    <property type="project" value="UniProtKB-SubCell"/>
</dbReference>
<keyword evidence="4" id="KW-0677">Repeat</keyword>
<feature type="domain" description="Nephrocystin 3-like N-terminal" evidence="9">
    <location>
        <begin position="440"/>
        <end position="566"/>
    </location>
</feature>
<dbReference type="AlphaFoldDB" id="A0A8H3EEK3"/>
<evidence type="ECO:0000256" key="3">
    <source>
        <dbReference type="ARBA" id="ARBA00004370"/>
    </source>
</evidence>
<accession>A0A8H3EEK3</accession>
<dbReference type="InterPro" id="IPR029058">
    <property type="entry name" value="AB_hydrolase_fold"/>
</dbReference>
<feature type="domain" description="AB hydrolase-1" evidence="8">
    <location>
        <begin position="132"/>
        <end position="301"/>
    </location>
</feature>
<comment type="caution">
    <text evidence="10">The sequence shown here is derived from an EMBL/GenBank/DDBJ whole genome shotgun (WGS) entry which is preliminary data.</text>
</comment>
<organism evidence="10 11">
    <name type="scientific">Gomphillus americanus</name>
    <dbReference type="NCBI Taxonomy" id="1940652"/>
    <lineage>
        <taxon>Eukaryota</taxon>
        <taxon>Fungi</taxon>
        <taxon>Dikarya</taxon>
        <taxon>Ascomycota</taxon>
        <taxon>Pezizomycotina</taxon>
        <taxon>Lecanoromycetes</taxon>
        <taxon>OSLEUM clade</taxon>
        <taxon>Ostropomycetidae</taxon>
        <taxon>Ostropales</taxon>
        <taxon>Graphidaceae</taxon>
        <taxon>Gomphilloideae</taxon>
        <taxon>Gomphillus</taxon>
    </lineage>
</organism>
<dbReference type="OrthoDB" id="5086500at2759"/>
<evidence type="ECO:0000256" key="6">
    <source>
        <dbReference type="ARBA" id="ARBA00023128"/>
    </source>
</evidence>
<dbReference type="GO" id="GO:0005739">
    <property type="term" value="C:mitochondrion"/>
    <property type="evidence" value="ECO:0007669"/>
    <property type="project" value="UniProtKB-SubCell"/>
</dbReference>
<evidence type="ECO:0000256" key="2">
    <source>
        <dbReference type="ARBA" id="ARBA00004240"/>
    </source>
</evidence>
<evidence type="ECO:0000256" key="4">
    <source>
        <dbReference type="ARBA" id="ARBA00022737"/>
    </source>
</evidence>
<keyword evidence="7" id="KW-0472">Membrane</keyword>
<protein>
    <submittedName>
        <fullName evidence="10">Uncharacterized protein</fullName>
    </submittedName>
</protein>
<dbReference type="Proteomes" id="UP000664169">
    <property type="component" value="Unassembled WGS sequence"/>
</dbReference>
<dbReference type="InterPro" id="IPR052374">
    <property type="entry name" value="SERAC1"/>
</dbReference>
<evidence type="ECO:0000256" key="1">
    <source>
        <dbReference type="ARBA" id="ARBA00004173"/>
    </source>
</evidence>
<dbReference type="EMBL" id="CAJPDQ010000002">
    <property type="protein sequence ID" value="CAF9905696.1"/>
    <property type="molecule type" value="Genomic_DNA"/>
</dbReference>
<dbReference type="PANTHER" id="PTHR48182">
    <property type="entry name" value="PROTEIN SERAC1"/>
    <property type="match status" value="1"/>
</dbReference>
<name>A0A8H3EEK3_9LECA</name>
<keyword evidence="5" id="KW-0256">Endoplasmic reticulum</keyword>
<evidence type="ECO:0000256" key="5">
    <source>
        <dbReference type="ARBA" id="ARBA00022824"/>
    </source>
</evidence>
<dbReference type="Pfam" id="PF12697">
    <property type="entry name" value="Abhydrolase_6"/>
    <property type="match status" value="1"/>
</dbReference>
<keyword evidence="11" id="KW-1185">Reference proteome</keyword>
<dbReference type="PANTHER" id="PTHR48182:SF2">
    <property type="entry name" value="PROTEIN SERAC1"/>
    <property type="match status" value="1"/>
</dbReference>
<dbReference type="InterPro" id="IPR056884">
    <property type="entry name" value="NPHP3-like_N"/>
</dbReference>
<evidence type="ECO:0000256" key="7">
    <source>
        <dbReference type="ARBA" id="ARBA00023136"/>
    </source>
</evidence>
<keyword evidence="6" id="KW-0496">Mitochondrion</keyword>
<evidence type="ECO:0000259" key="8">
    <source>
        <dbReference type="Pfam" id="PF12697"/>
    </source>
</evidence>
<sequence>MGPLSTPLGVDRAQVKKPGWSKITYRVRLPSDHGRKELSETIQALFNIKAAEFRIHSLSLDISEVADLSRKVATVSFRNTPADLIDGQDWGFDLPTDSEESYSARIYFDTHFKGFTPLTPAENDGNCDINCIFLHGWGGHAIGSFTWPGTTYTWMRDDLSKRYQKLRVWTYGYGSRMNDVNSVSTAHDLGKGLAIDLRDFRHNSVDKQNPVIFVVHSLGGLLFQEAIISMAKSRPGSDDQLNLQLIRGALFFGVPRQGMDVEALASMVEGLSNQYTSTLLDKNIGWRWRDSQEDAFLRIYPDSSLRLVQFYETRKTPVKAWDGKCWIETGQFSLLVEPISAISRRHAPDAEDDAVPLDKNHLDMVKFAENDVFDYRKVCNALRLLTNDAHAIVHKRIQQQKLKEERVQAEEVVTGNKKYWDSLKYDEMFDRERQEHMAEHVLIASFFFHGCGNELQKSLSGLYRSLLHQITEKLPGIRNGLDKGAAPFKFDQAQDHATSERQEFELADIFEKCLLKAVRVRSLQIYVDALDECGFEAASKLIGIFRRILGKVRMSHGTIKVCFSSRHYPEIAIDNGLDIIVERENSADIRKYVDTQLAWLQGYTSEEDCSVRS</sequence>
<dbReference type="SUPFAM" id="SSF53474">
    <property type="entry name" value="alpha/beta-Hydrolases"/>
    <property type="match status" value="1"/>
</dbReference>
<dbReference type="Gene3D" id="3.40.50.1820">
    <property type="entry name" value="alpha/beta hydrolase"/>
    <property type="match status" value="1"/>
</dbReference>
<gene>
    <name evidence="10" type="ORF">GOMPHAMPRED_003326</name>
</gene>
<evidence type="ECO:0000259" key="9">
    <source>
        <dbReference type="Pfam" id="PF24883"/>
    </source>
</evidence>
<evidence type="ECO:0000313" key="11">
    <source>
        <dbReference type="Proteomes" id="UP000664169"/>
    </source>
</evidence>
<reference evidence="10" key="1">
    <citation type="submission" date="2021-03" db="EMBL/GenBank/DDBJ databases">
        <authorList>
            <person name="Tagirdzhanova G."/>
        </authorList>
    </citation>
    <scope>NUCLEOTIDE SEQUENCE</scope>
</reference>
<evidence type="ECO:0000313" key="10">
    <source>
        <dbReference type="EMBL" id="CAF9905696.1"/>
    </source>
</evidence>
<dbReference type="Pfam" id="PF24883">
    <property type="entry name" value="NPHP3_N"/>
    <property type="match status" value="1"/>
</dbReference>
<proteinExistence type="predicted"/>
<comment type="subcellular location">
    <subcellularLocation>
        <location evidence="2">Endoplasmic reticulum</location>
    </subcellularLocation>
    <subcellularLocation>
        <location evidence="3">Membrane</location>
    </subcellularLocation>
    <subcellularLocation>
        <location evidence="1">Mitochondrion</location>
    </subcellularLocation>
</comment>